<proteinExistence type="predicted"/>
<keyword evidence="6" id="KW-1185">Reference proteome</keyword>
<dbReference type="InterPro" id="IPR014818">
    <property type="entry name" value="Phage/plasmid_primase_P4_C"/>
</dbReference>
<reference evidence="5 6" key="1">
    <citation type="submission" date="2016-12" db="EMBL/GenBank/DDBJ databases">
        <title>Domibacillus antri genome sequencing.</title>
        <authorList>
            <person name="Verma A."/>
            <person name="Krishnamurthi S."/>
        </authorList>
    </citation>
    <scope>NUCLEOTIDE SEQUENCE [LARGE SCALE GENOMIC DNA]</scope>
    <source>
        <strain evidence="5 6">XD80</strain>
    </source>
</reference>
<dbReference type="Pfam" id="PF08706">
    <property type="entry name" value="D5_N"/>
    <property type="match status" value="1"/>
</dbReference>
<dbReference type="AlphaFoldDB" id="A0A1Q8Q9C3"/>
<dbReference type="InterPro" id="IPR051620">
    <property type="entry name" value="ORF904-like_C"/>
</dbReference>
<dbReference type="InterPro" id="IPR036388">
    <property type="entry name" value="WH-like_DNA-bd_sf"/>
</dbReference>
<dbReference type="GO" id="GO:0005524">
    <property type="term" value="F:ATP binding"/>
    <property type="evidence" value="ECO:0007669"/>
    <property type="project" value="UniProtKB-KW"/>
</dbReference>
<comment type="caution">
    <text evidence="5">The sequence shown here is derived from an EMBL/GenBank/DDBJ whole genome shotgun (WGS) entry which is preliminary data.</text>
</comment>
<dbReference type="InterPro" id="IPR014015">
    <property type="entry name" value="Helicase_SF3_DNA-vir"/>
</dbReference>
<dbReference type="Gene3D" id="3.40.50.300">
    <property type="entry name" value="P-loop containing nucleotide triphosphate hydrolases"/>
    <property type="match status" value="1"/>
</dbReference>
<dbReference type="InterPro" id="IPR054468">
    <property type="entry name" value="NrSPol-like_HBD"/>
</dbReference>
<accession>A0A1Q8Q9C3</accession>
<evidence type="ECO:0000259" key="4">
    <source>
        <dbReference type="PROSITE" id="PS51206"/>
    </source>
</evidence>
<dbReference type="InterPro" id="IPR045455">
    <property type="entry name" value="NrS-1_pol-like_helicase"/>
</dbReference>
<dbReference type="EMBL" id="MSDU01000003">
    <property type="protein sequence ID" value="OLN23943.1"/>
    <property type="molecule type" value="Genomic_DNA"/>
</dbReference>
<gene>
    <name evidence="5" type="ORF">BTO30_00490</name>
</gene>
<keyword evidence="2" id="KW-0378">Hydrolase</keyword>
<dbReference type="GO" id="GO:0016787">
    <property type="term" value="F:hydrolase activity"/>
    <property type="evidence" value="ECO:0007669"/>
    <property type="project" value="UniProtKB-KW"/>
</dbReference>
<dbReference type="PROSITE" id="PS51206">
    <property type="entry name" value="SF3_HELICASE_1"/>
    <property type="match status" value="1"/>
</dbReference>
<evidence type="ECO:0000313" key="5">
    <source>
        <dbReference type="EMBL" id="OLN23943.1"/>
    </source>
</evidence>
<evidence type="ECO:0000256" key="1">
    <source>
        <dbReference type="ARBA" id="ARBA00022741"/>
    </source>
</evidence>
<evidence type="ECO:0000256" key="2">
    <source>
        <dbReference type="ARBA" id="ARBA00022801"/>
    </source>
</evidence>
<dbReference type="Pfam" id="PF22763">
    <property type="entry name" value="NrS1-1_pol-like_HBD"/>
    <property type="match status" value="1"/>
</dbReference>
<organism evidence="5 6">
    <name type="scientific">Domibacillus antri</name>
    <dbReference type="NCBI Taxonomy" id="1714264"/>
    <lineage>
        <taxon>Bacteria</taxon>
        <taxon>Bacillati</taxon>
        <taxon>Bacillota</taxon>
        <taxon>Bacilli</taxon>
        <taxon>Bacillales</taxon>
        <taxon>Bacillaceae</taxon>
        <taxon>Domibacillus</taxon>
    </lineage>
</organism>
<evidence type="ECO:0000313" key="6">
    <source>
        <dbReference type="Proteomes" id="UP000185568"/>
    </source>
</evidence>
<feature type="domain" description="SF3 helicase" evidence="4">
    <location>
        <begin position="460"/>
        <end position="615"/>
    </location>
</feature>
<dbReference type="PANTHER" id="PTHR35372:SF2">
    <property type="entry name" value="SF3 HELICASE DOMAIN-CONTAINING PROTEIN"/>
    <property type="match status" value="1"/>
</dbReference>
<dbReference type="SMART" id="SM00885">
    <property type="entry name" value="D5_N"/>
    <property type="match status" value="1"/>
</dbReference>
<dbReference type="InterPro" id="IPR006500">
    <property type="entry name" value="Helicase_put_C_phage/plasmid"/>
</dbReference>
<dbReference type="SUPFAM" id="SSF52540">
    <property type="entry name" value="P-loop containing nucleoside triphosphate hydrolases"/>
    <property type="match status" value="1"/>
</dbReference>
<dbReference type="NCBIfam" id="TIGR01613">
    <property type="entry name" value="primase_Cterm"/>
    <property type="match status" value="1"/>
</dbReference>
<dbReference type="InterPro" id="IPR027417">
    <property type="entry name" value="P-loop_NTPase"/>
</dbReference>
<dbReference type="Pfam" id="PF19263">
    <property type="entry name" value="DUF5906"/>
    <property type="match status" value="1"/>
</dbReference>
<dbReference type="RefSeq" id="WP_075396759.1">
    <property type="nucleotide sequence ID" value="NZ_MSDU01000003.1"/>
</dbReference>
<dbReference type="OrthoDB" id="9763644at2"/>
<dbReference type="STRING" id="1714264.BTO30_00490"/>
<evidence type="ECO:0000256" key="3">
    <source>
        <dbReference type="ARBA" id="ARBA00022840"/>
    </source>
</evidence>
<dbReference type="Proteomes" id="UP000185568">
    <property type="component" value="Unassembled WGS sequence"/>
</dbReference>
<keyword evidence="1" id="KW-0547">Nucleotide-binding</keyword>
<protein>
    <recommendedName>
        <fullName evidence="4">SF3 helicase domain-containing protein</fullName>
    </recommendedName>
</protein>
<name>A0A1Q8Q9C3_9BACI</name>
<dbReference type="Gene3D" id="1.10.10.10">
    <property type="entry name" value="Winged helix-like DNA-binding domain superfamily/Winged helix DNA-binding domain"/>
    <property type="match status" value="1"/>
</dbReference>
<dbReference type="PANTHER" id="PTHR35372">
    <property type="entry name" value="ATP BINDING PROTEIN-RELATED"/>
    <property type="match status" value="1"/>
</dbReference>
<sequence length="739" mass="84455">MYKNIPKEMREMKQWVCYKAVPRGEKITKVPVNPNTGMNMDSNSVENWLSFEEAIQYTGKNFITGIGFVFTEADDLVGIDIDGCVENGIFNQVAEEILCQLKGKAYAEYSPSGKGIHLITKGAKTSTRSKNSEYGLEVYQNKRYFTVTGNMLNGYDKIEWATDGINSICTTFLEKGDEDEQLVLLSQREEVRDESIIDVMFRGKSGHRLKSLYEGDWKGYYQSQSEADMALCNALAFYTAKDASQMDVLFRKSGLYRSKWDSIHYADGSTYGDVVIGKAIKDTGNVFERESQRNKAESKKPDIPKPAIQKAELPHWYMKGQSSITFMPGILAKHIQSEETLLYANEHFFQYHQGVYQHIDEQQIKTKIQSKLIDEHSKSSHVRDTLDQLKNRLWHNGDLFESPMLKNRINFKNGILNLQTGLLEEHSPDIFTSIQINANYIETAEYPIFKGFMESVLSKEDQLIAQEMLGYFLIAETIAEKAFILYGPGRTGKSTFLKVVENLLGKKNISNVPLQDLSHQFKSSLLFGKLANIYADLPNKALQDTGIFKTLVSGDTIVAEEKFRTPFSFSNKARLLFSCNELPSNYIDRTDGFYRRLIILPFVRQVPQGEIDTGLQAKLQNEVDGIVQWAITGLKRLTANNYQFTKSSTTQNLLFEYKKQSNNVIWFVTEHCELNVNGQEHSQNLYNHYKKMCLENNMQAISQTKFNKALLSEYGRQILKTEDSHKRVVFKGISINRKL</sequence>
<keyword evidence="3" id="KW-0067">ATP-binding</keyword>